<proteinExistence type="predicted"/>
<dbReference type="STRING" id="225991.MA05_05245"/>
<evidence type="ECO:0000313" key="9">
    <source>
        <dbReference type="Proteomes" id="UP000020766"/>
    </source>
</evidence>
<dbReference type="SUPFAM" id="SSF46689">
    <property type="entry name" value="Homeodomain-like"/>
    <property type="match status" value="1"/>
</dbReference>
<evidence type="ECO:0000256" key="5">
    <source>
        <dbReference type="SAM" id="MobiDB-lite"/>
    </source>
</evidence>
<protein>
    <submittedName>
        <fullName evidence="8">RpiR family transcriptional regulator</fullName>
    </submittedName>
</protein>
<dbReference type="CDD" id="cd05013">
    <property type="entry name" value="SIS_RpiR"/>
    <property type="match status" value="1"/>
</dbReference>
<dbReference type="SUPFAM" id="SSF53697">
    <property type="entry name" value="SIS domain"/>
    <property type="match status" value="1"/>
</dbReference>
<reference evidence="8 9" key="1">
    <citation type="submission" date="2014-01" db="EMBL/GenBank/DDBJ databases">
        <title>Interspecies Systems Biology Uncovers Metabolites Affecting C. elegans Gene Expression and Life History Traits.</title>
        <authorList>
            <person name="Watson E."/>
            <person name="Macneil L.T."/>
            <person name="Ritter A.D."/>
            <person name="Yilmaz L.S."/>
            <person name="Rosebrock A.P."/>
            <person name="Caudy A.A."/>
            <person name="Walhout A.J."/>
        </authorList>
    </citation>
    <scope>NUCLEOTIDE SEQUENCE [LARGE SCALE GENOMIC DNA]</scope>
    <source>
        <strain evidence="8 9">DA1877</strain>
    </source>
</reference>
<dbReference type="InterPro" id="IPR047640">
    <property type="entry name" value="RpiR-like"/>
</dbReference>
<evidence type="ECO:0000256" key="3">
    <source>
        <dbReference type="ARBA" id="ARBA00023152"/>
    </source>
</evidence>
<evidence type="ECO:0000256" key="4">
    <source>
        <dbReference type="ARBA" id="ARBA00023163"/>
    </source>
</evidence>
<evidence type="ECO:0000259" key="6">
    <source>
        <dbReference type="PROSITE" id="PS51071"/>
    </source>
</evidence>
<dbReference type="AlphaFoldDB" id="A0A014MRN0"/>
<evidence type="ECO:0000256" key="2">
    <source>
        <dbReference type="ARBA" id="ARBA00023125"/>
    </source>
</evidence>
<dbReference type="EMBL" id="JBOK01000005">
    <property type="protein sequence ID" value="EXU80759.1"/>
    <property type="molecule type" value="Genomic_DNA"/>
</dbReference>
<evidence type="ECO:0000256" key="1">
    <source>
        <dbReference type="ARBA" id="ARBA00023015"/>
    </source>
</evidence>
<sequence length="300" mass="32552">MFLPQRIDLYAEALTASERNLAASLRQRYPEGLLDPASVMAAAAGTSAPTVVRFFAKLGYPSMAEVRREARTQLTAALPNPSQRSNFTIGGERSLSECVDDTVLHDLHNVQATFQQLDMAAFQAMVQAICQCQGRIYVVAGENSSPVAMYLTTHLNICRSGVADLGSRTPFPVDRLLWVAPEDVLIAYSIRRYAQDTLQAARYFRECGATVLGISDSMAAPLVRHAQHSLLVSTHNASPFDSYTATFALCNALVSAVAQQLKDDVSQSLQKRDSLWAKMQAQAGAAAGPSPRRSARSKGK</sequence>
<dbReference type="Gene3D" id="3.40.50.10490">
    <property type="entry name" value="Glucose-6-phosphate isomerase like protein, domain 1"/>
    <property type="match status" value="1"/>
</dbReference>
<dbReference type="GO" id="GO:0003677">
    <property type="term" value="F:DNA binding"/>
    <property type="evidence" value="ECO:0007669"/>
    <property type="project" value="UniProtKB-KW"/>
</dbReference>
<evidence type="ECO:0000259" key="7">
    <source>
        <dbReference type="PROSITE" id="PS51464"/>
    </source>
</evidence>
<dbReference type="InterPro" id="IPR036388">
    <property type="entry name" value="WH-like_DNA-bd_sf"/>
</dbReference>
<dbReference type="PATRIC" id="fig|1457173.3.peg.1092"/>
<dbReference type="Gene3D" id="1.10.10.10">
    <property type="entry name" value="Winged helix-like DNA-binding domain superfamily/Winged helix DNA-binding domain"/>
    <property type="match status" value="1"/>
</dbReference>
<dbReference type="InterPro" id="IPR046348">
    <property type="entry name" value="SIS_dom_sf"/>
</dbReference>
<dbReference type="GO" id="GO:0006096">
    <property type="term" value="P:glycolytic process"/>
    <property type="evidence" value="ECO:0007669"/>
    <property type="project" value="UniProtKB-KW"/>
</dbReference>
<dbReference type="Pfam" id="PF01380">
    <property type="entry name" value="SIS"/>
    <property type="match status" value="1"/>
</dbReference>
<organism evidence="8 9">
    <name type="scientific">Comamonas aquatica DA1877</name>
    <dbReference type="NCBI Taxonomy" id="1457173"/>
    <lineage>
        <taxon>Bacteria</taxon>
        <taxon>Pseudomonadati</taxon>
        <taxon>Pseudomonadota</taxon>
        <taxon>Betaproteobacteria</taxon>
        <taxon>Burkholderiales</taxon>
        <taxon>Comamonadaceae</taxon>
        <taxon>Comamonas</taxon>
    </lineage>
</organism>
<dbReference type="GO" id="GO:0003700">
    <property type="term" value="F:DNA-binding transcription factor activity"/>
    <property type="evidence" value="ECO:0007669"/>
    <property type="project" value="InterPro"/>
</dbReference>
<dbReference type="InterPro" id="IPR035472">
    <property type="entry name" value="RpiR-like_SIS"/>
</dbReference>
<keyword evidence="3" id="KW-0324">Glycolysis</keyword>
<accession>A0A014MRN0</accession>
<dbReference type="Proteomes" id="UP000020766">
    <property type="component" value="Unassembled WGS sequence"/>
</dbReference>
<gene>
    <name evidence="8" type="ORF">AX13_14050</name>
</gene>
<dbReference type="PROSITE" id="PS51464">
    <property type="entry name" value="SIS"/>
    <property type="match status" value="1"/>
</dbReference>
<keyword evidence="1" id="KW-0805">Transcription regulation</keyword>
<feature type="region of interest" description="Disordered" evidence="5">
    <location>
        <begin position="280"/>
        <end position="300"/>
    </location>
</feature>
<dbReference type="RefSeq" id="WP_043380646.1">
    <property type="nucleotide sequence ID" value="NZ_JBOK01000005.1"/>
</dbReference>
<dbReference type="GO" id="GO:0097367">
    <property type="term" value="F:carbohydrate derivative binding"/>
    <property type="evidence" value="ECO:0007669"/>
    <property type="project" value="InterPro"/>
</dbReference>
<dbReference type="PANTHER" id="PTHR30514:SF18">
    <property type="entry name" value="RPIR-FAMILY TRANSCRIPTIONAL REGULATOR"/>
    <property type="match status" value="1"/>
</dbReference>
<comment type="caution">
    <text evidence="8">The sequence shown here is derived from an EMBL/GenBank/DDBJ whole genome shotgun (WGS) entry which is preliminary data.</text>
</comment>
<keyword evidence="9" id="KW-1185">Reference proteome</keyword>
<keyword evidence="4" id="KW-0804">Transcription</keyword>
<name>A0A014MRN0_9BURK</name>
<dbReference type="PANTHER" id="PTHR30514">
    <property type="entry name" value="GLUCOKINASE"/>
    <property type="match status" value="1"/>
</dbReference>
<evidence type="ECO:0000313" key="8">
    <source>
        <dbReference type="EMBL" id="EXU80759.1"/>
    </source>
</evidence>
<dbReference type="InterPro" id="IPR001347">
    <property type="entry name" value="SIS_dom"/>
</dbReference>
<dbReference type="InterPro" id="IPR009057">
    <property type="entry name" value="Homeodomain-like_sf"/>
</dbReference>
<feature type="domain" description="SIS" evidence="7">
    <location>
        <begin position="125"/>
        <end position="263"/>
    </location>
</feature>
<dbReference type="InterPro" id="IPR000281">
    <property type="entry name" value="HTH_RpiR"/>
</dbReference>
<keyword evidence="2" id="KW-0238">DNA-binding</keyword>
<feature type="domain" description="HTH rpiR-type" evidence="6">
    <location>
        <begin position="1"/>
        <end position="77"/>
    </location>
</feature>
<dbReference type="PROSITE" id="PS51071">
    <property type="entry name" value="HTH_RPIR"/>
    <property type="match status" value="1"/>
</dbReference>
<feature type="compositionally biased region" description="Low complexity" evidence="5">
    <location>
        <begin position="280"/>
        <end position="292"/>
    </location>
</feature>